<dbReference type="InterPro" id="IPR006091">
    <property type="entry name" value="Acyl-CoA_Oxase/DH_mid-dom"/>
</dbReference>
<evidence type="ECO:0000256" key="2">
    <source>
        <dbReference type="ARBA" id="ARBA00009347"/>
    </source>
</evidence>
<organism evidence="9 10">
    <name type="scientific">Photorhabdus luminescens subsp. sonorensis</name>
    <dbReference type="NCBI Taxonomy" id="1173677"/>
    <lineage>
        <taxon>Bacteria</taxon>
        <taxon>Pseudomonadati</taxon>
        <taxon>Pseudomonadota</taxon>
        <taxon>Gammaproteobacteria</taxon>
        <taxon>Enterobacterales</taxon>
        <taxon>Morganellaceae</taxon>
        <taxon>Photorhabdus</taxon>
    </lineage>
</organism>
<dbReference type="AlphaFoldDB" id="A0A5C4RFU1"/>
<evidence type="ECO:0000259" key="8">
    <source>
        <dbReference type="Pfam" id="PF02771"/>
    </source>
</evidence>
<dbReference type="Pfam" id="PF02770">
    <property type="entry name" value="Acyl-CoA_dh_M"/>
    <property type="match status" value="1"/>
</dbReference>
<evidence type="ECO:0000256" key="3">
    <source>
        <dbReference type="ARBA" id="ARBA00022630"/>
    </source>
</evidence>
<dbReference type="InterPro" id="IPR009100">
    <property type="entry name" value="AcylCoA_DH/oxidase_NM_dom_sf"/>
</dbReference>
<dbReference type="PANTHER" id="PTHR43884">
    <property type="entry name" value="ACYL-COA DEHYDROGENASE"/>
    <property type="match status" value="1"/>
</dbReference>
<dbReference type="SUPFAM" id="SSF47203">
    <property type="entry name" value="Acyl-CoA dehydrogenase C-terminal domain-like"/>
    <property type="match status" value="1"/>
</dbReference>
<dbReference type="InterPro" id="IPR013786">
    <property type="entry name" value="AcylCoA_DH/ox_N"/>
</dbReference>
<dbReference type="InterPro" id="IPR006089">
    <property type="entry name" value="Acyl-CoA_DH_CS"/>
</dbReference>
<evidence type="ECO:0000259" key="6">
    <source>
        <dbReference type="Pfam" id="PF00441"/>
    </source>
</evidence>
<dbReference type="PANTHER" id="PTHR43884:SF22">
    <property type="entry name" value="BLR3437 PROTEIN"/>
    <property type="match status" value="1"/>
</dbReference>
<dbReference type="Gene3D" id="1.10.540.10">
    <property type="entry name" value="Acyl-CoA dehydrogenase/oxidase, N-terminal domain"/>
    <property type="match status" value="1"/>
</dbReference>
<dbReference type="CDD" id="cd00567">
    <property type="entry name" value="ACAD"/>
    <property type="match status" value="1"/>
</dbReference>
<dbReference type="EMBL" id="SBIJ01000024">
    <property type="protein sequence ID" value="TNH42953.1"/>
    <property type="molecule type" value="Genomic_DNA"/>
</dbReference>
<evidence type="ECO:0000313" key="9">
    <source>
        <dbReference type="EMBL" id="TNH42953.1"/>
    </source>
</evidence>
<dbReference type="PROSITE" id="PS00072">
    <property type="entry name" value="ACYL_COA_DH_1"/>
    <property type="match status" value="1"/>
</dbReference>
<dbReference type="InterPro" id="IPR046373">
    <property type="entry name" value="Acyl-CoA_Oxase/DH_mid-dom_sf"/>
</dbReference>
<keyword evidence="3 5" id="KW-0285">Flavoprotein</keyword>
<dbReference type="GO" id="GO:0003995">
    <property type="term" value="F:acyl-CoA dehydrogenase activity"/>
    <property type="evidence" value="ECO:0007669"/>
    <property type="project" value="InterPro"/>
</dbReference>
<keyword evidence="5" id="KW-0560">Oxidoreductase</keyword>
<evidence type="ECO:0000256" key="5">
    <source>
        <dbReference type="RuleBase" id="RU362125"/>
    </source>
</evidence>
<dbReference type="InterPro" id="IPR036250">
    <property type="entry name" value="AcylCo_DH-like_C"/>
</dbReference>
<dbReference type="Pfam" id="PF02771">
    <property type="entry name" value="Acyl-CoA_dh_N"/>
    <property type="match status" value="1"/>
</dbReference>
<dbReference type="InterPro" id="IPR009075">
    <property type="entry name" value="AcylCo_DH/oxidase_C"/>
</dbReference>
<feature type="domain" description="Acyl-CoA oxidase/dehydrogenase middle" evidence="7">
    <location>
        <begin position="141"/>
        <end position="233"/>
    </location>
</feature>
<comment type="similarity">
    <text evidence="2 5">Belongs to the acyl-CoA dehydrogenase family.</text>
</comment>
<protein>
    <submittedName>
        <fullName evidence="9">Acyl-CoA dehydrogenase family protein</fullName>
    </submittedName>
</protein>
<sequence>MQKVNLVNHNHLVSHDAAMLNLPFYQPVHLAQIEALEAWCQQQYETLQKLAQYDSAEQGKRLIQLLGQAGWLQHLIGQPKEYPADARSLCLCRQTLAYFDDLLDFAYSIQSLSGSIIQRFGNEAQRQHYLPGLASGERIAAFALSELQAGSDISAIALKAEWQDESYILNGEKAWIAQGDISDFCVVIARTDEGPGALGLSAFIVNTCLPGISSSTIGAIAPRSWAHLHFNNVQVSPEAILGKPGQGFIVALEILDQFRMTVAGAAIGFARRAADVALRHAADRKIYQGRLLDLQLIKAMLAKMEIKLSASALLTARAAWMLDQGHPFAKHSAIAKYFATENACEIVDDAVQILGAAGIVANSRLESLYRQIRPLRIYEGSSEALLMNIASALDTYRLQGREDL</sequence>
<evidence type="ECO:0000256" key="1">
    <source>
        <dbReference type="ARBA" id="ARBA00001974"/>
    </source>
</evidence>
<dbReference type="Gene3D" id="2.40.110.10">
    <property type="entry name" value="Butyryl-CoA Dehydrogenase, subunit A, domain 2"/>
    <property type="match status" value="1"/>
</dbReference>
<evidence type="ECO:0000259" key="7">
    <source>
        <dbReference type="Pfam" id="PF02770"/>
    </source>
</evidence>
<dbReference type="Proteomes" id="UP000307592">
    <property type="component" value="Unassembled WGS sequence"/>
</dbReference>
<name>A0A5C4RFU1_PHOLU</name>
<keyword evidence="4 5" id="KW-0274">FAD</keyword>
<dbReference type="GO" id="GO:0050660">
    <property type="term" value="F:flavin adenine dinucleotide binding"/>
    <property type="evidence" value="ECO:0007669"/>
    <property type="project" value="InterPro"/>
</dbReference>
<evidence type="ECO:0000313" key="10">
    <source>
        <dbReference type="Proteomes" id="UP000307592"/>
    </source>
</evidence>
<accession>A0A5C4RFU1</accession>
<reference evidence="9 10" key="1">
    <citation type="submission" date="2019-01" db="EMBL/GenBank/DDBJ databases">
        <title>Draft genome assembly of Photorhabdus luminescens subsp. sonorensis Caborca.</title>
        <authorList>
            <person name="Duong D.A."/>
            <person name="Espinosa-Artiles P."/>
            <person name="Orozco R.A."/>
            <person name="Molnar I."/>
            <person name="Stock P."/>
        </authorList>
    </citation>
    <scope>NUCLEOTIDE SEQUENCE [LARGE SCALE GENOMIC DNA]</scope>
    <source>
        <strain evidence="9 10">Caborca</strain>
    </source>
</reference>
<comment type="caution">
    <text evidence="9">The sequence shown here is derived from an EMBL/GenBank/DDBJ whole genome shotgun (WGS) entry which is preliminary data.</text>
</comment>
<dbReference type="Gene3D" id="1.20.140.10">
    <property type="entry name" value="Butyryl-CoA Dehydrogenase, subunit A, domain 3"/>
    <property type="match status" value="1"/>
</dbReference>
<feature type="domain" description="Acyl-CoA dehydrogenase/oxidase C-terminal" evidence="6">
    <location>
        <begin position="245"/>
        <end position="392"/>
    </location>
</feature>
<proteinExistence type="inferred from homology"/>
<comment type="cofactor">
    <cofactor evidence="1 5">
        <name>FAD</name>
        <dbReference type="ChEBI" id="CHEBI:57692"/>
    </cofactor>
</comment>
<dbReference type="SUPFAM" id="SSF56645">
    <property type="entry name" value="Acyl-CoA dehydrogenase NM domain-like"/>
    <property type="match status" value="1"/>
</dbReference>
<dbReference type="Pfam" id="PF00441">
    <property type="entry name" value="Acyl-CoA_dh_1"/>
    <property type="match status" value="1"/>
</dbReference>
<feature type="domain" description="Acyl-CoA dehydrogenase/oxidase N-terminal" evidence="8">
    <location>
        <begin position="36"/>
        <end position="137"/>
    </location>
</feature>
<dbReference type="InterPro" id="IPR037069">
    <property type="entry name" value="AcylCoA_DH/ox_N_sf"/>
</dbReference>
<evidence type="ECO:0000256" key="4">
    <source>
        <dbReference type="ARBA" id="ARBA00022827"/>
    </source>
</evidence>
<gene>
    <name evidence="9" type="ORF">EP164_13920</name>
</gene>